<name>A0A8T0IDU5_CERPU</name>
<proteinExistence type="predicted"/>
<accession>A0A8T0IDU5</accession>
<gene>
    <name evidence="1" type="ORF">KC19_4G219100</name>
</gene>
<dbReference type="EMBL" id="CM026424">
    <property type="protein sequence ID" value="KAG0581031.1"/>
    <property type="molecule type" value="Genomic_DNA"/>
</dbReference>
<evidence type="ECO:0000313" key="1">
    <source>
        <dbReference type="EMBL" id="KAG0581031.1"/>
    </source>
</evidence>
<dbReference type="Proteomes" id="UP000822688">
    <property type="component" value="Chromosome 4"/>
</dbReference>
<dbReference type="AlphaFoldDB" id="A0A8T0IDU5"/>
<sequence>MVKDGISKLASQPGQLGQFNWHNPDYASSNGMLSPEAAQAGRSHIKYVPCLCGGMCQLGMMTWSRFWIAWESVGCLEYVSCILWHILASCNYTSTEQCSNIDFVCV</sequence>
<protein>
    <submittedName>
        <fullName evidence="1">Uncharacterized protein</fullName>
    </submittedName>
</protein>
<comment type="caution">
    <text evidence="1">The sequence shown here is derived from an EMBL/GenBank/DDBJ whole genome shotgun (WGS) entry which is preliminary data.</text>
</comment>
<reference evidence="1" key="1">
    <citation type="submission" date="2020-06" db="EMBL/GenBank/DDBJ databases">
        <title>WGS assembly of Ceratodon purpureus strain R40.</title>
        <authorList>
            <person name="Carey S.B."/>
            <person name="Jenkins J."/>
            <person name="Shu S."/>
            <person name="Lovell J.T."/>
            <person name="Sreedasyam A."/>
            <person name="Maumus F."/>
            <person name="Tiley G.P."/>
            <person name="Fernandez-Pozo N."/>
            <person name="Barry K."/>
            <person name="Chen C."/>
            <person name="Wang M."/>
            <person name="Lipzen A."/>
            <person name="Daum C."/>
            <person name="Saski C.A."/>
            <person name="Payton A.C."/>
            <person name="Mcbreen J.C."/>
            <person name="Conrad R.E."/>
            <person name="Kollar L.M."/>
            <person name="Olsson S."/>
            <person name="Huttunen S."/>
            <person name="Landis J.B."/>
            <person name="Wickett N.J."/>
            <person name="Johnson M.G."/>
            <person name="Rensing S.A."/>
            <person name="Grimwood J."/>
            <person name="Schmutz J."/>
            <person name="Mcdaniel S.F."/>
        </authorList>
    </citation>
    <scope>NUCLEOTIDE SEQUENCE</scope>
    <source>
        <strain evidence="1">R40</strain>
    </source>
</reference>
<evidence type="ECO:0000313" key="2">
    <source>
        <dbReference type="Proteomes" id="UP000822688"/>
    </source>
</evidence>
<organism evidence="1 2">
    <name type="scientific">Ceratodon purpureus</name>
    <name type="common">Fire moss</name>
    <name type="synonym">Dicranum purpureum</name>
    <dbReference type="NCBI Taxonomy" id="3225"/>
    <lineage>
        <taxon>Eukaryota</taxon>
        <taxon>Viridiplantae</taxon>
        <taxon>Streptophyta</taxon>
        <taxon>Embryophyta</taxon>
        <taxon>Bryophyta</taxon>
        <taxon>Bryophytina</taxon>
        <taxon>Bryopsida</taxon>
        <taxon>Dicranidae</taxon>
        <taxon>Pseudoditrichales</taxon>
        <taxon>Ditrichaceae</taxon>
        <taxon>Ceratodon</taxon>
    </lineage>
</organism>
<keyword evidence="2" id="KW-1185">Reference proteome</keyword>